<evidence type="ECO:0000313" key="4">
    <source>
        <dbReference type="Proteomes" id="UP000521872"/>
    </source>
</evidence>
<name>A0A8H4VM27_9AGAR</name>
<accession>A0A8H4VM27</accession>
<proteinExistence type="predicted"/>
<keyword evidence="4" id="KW-1185">Reference proteome</keyword>
<gene>
    <name evidence="3" type="ORF">D9613_012562</name>
</gene>
<feature type="compositionally biased region" description="Low complexity" evidence="1">
    <location>
        <begin position="200"/>
        <end position="221"/>
    </location>
</feature>
<feature type="region of interest" description="Disordered" evidence="1">
    <location>
        <begin position="177"/>
        <end position="232"/>
    </location>
</feature>
<feature type="compositionally biased region" description="Basic and acidic residues" evidence="1">
    <location>
        <begin position="177"/>
        <end position="190"/>
    </location>
</feature>
<keyword evidence="2" id="KW-0472">Membrane</keyword>
<reference evidence="3 4" key="1">
    <citation type="submission" date="2019-12" db="EMBL/GenBank/DDBJ databases">
        <authorList>
            <person name="Floudas D."/>
            <person name="Bentzer J."/>
            <person name="Ahren D."/>
            <person name="Johansson T."/>
            <person name="Persson P."/>
            <person name="Tunlid A."/>
        </authorList>
    </citation>
    <scope>NUCLEOTIDE SEQUENCE [LARGE SCALE GENOMIC DNA]</scope>
    <source>
        <strain evidence="3 4">CBS 102.39</strain>
    </source>
</reference>
<feature type="transmembrane region" description="Helical" evidence="2">
    <location>
        <begin position="12"/>
        <end position="32"/>
    </location>
</feature>
<keyword evidence="2" id="KW-0812">Transmembrane</keyword>
<evidence type="ECO:0000313" key="3">
    <source>
        <dbReference type="EMBL" id="KAF4615716.1"/>
    </source>
</evidence>
<feature type="region of interest" description="Disordered" evidence="1">
    <location>
        <begin position="111"/>
        <end position="143"/>
    </location>
</feature>
<evidence type="ECO:0000256" key="2">
    <source>
        <dbReference type="SAM" id="Phobius"/>
    </source>
</evidence>
<sequence length="232" mass="24400">MQVPSNGPPNIGIVFGVLAGVILLIALLCACAKSHNSRRGTFATSSITAVENSQARLNQPAGLLSDQRLDAPILPLYSPQTSGASNIPPYSPPLLTGMPFRAGTQSPSYVPPSFPVPVHARDDSSLPNPPGPASTLAPSQMPEIEVLPTSSRGVPETLISRMREVQVLMLEINKLESEGRGSEANDERIRSLQQRVAQLSRADSGAGNSSSAGVDTTSEPSSDPPPYFPPAR</sequence>
<comment type="caution">
    <text evidence="3">The sequence shown here is derived from an EMBL/GenBank/DDBJ whole genome shotgun (WGS) entry which is preliminary data.</text>
</comment>
<dbReference type="Proteomes" id="UP000521872">
    <property type="component" value="Unassembled WGS sequence"/>
</dbReference>
<dbReference type="AlphaFoldDB" id="A0A8H4VM27"/>
<organism evidence="3 4">
    <name type="scientific">Agrocybe pediades</name>
    <dbReference type="NCBI Taxonomy" id="84607"/>
    <lineage>
        <taxon>Eukaryota</taxon>
        <taxon>Fungi</taxon>
        <taxon>Dikarya</taxon>
        <taxon>Basidiomycota</taxon>
        <taxon>Agaricomycotina</taxon>
        <taxon>Agaricomycetes</taxon>
        <taxon>Agaricomycetidae</taxon>
        <taxon>Agaricales</taxon>
        <taxon>Agaricineae</taxon>
        <taxon>Strophariaceae</taxon>
        <taxon>Agrocybe</taxon>
    </lineage>
</organism>
<protein>
    <submittedName>
        <fullName evidence="3">Uncharacterized protein</fullName>
    </submittedName>
</protein>
<dbReference type="EMBL" id="JAACJL010000034">
    <property type="protein sequence ID" value="KAF4615716.1"/>
    <property type="molecule type" value="Genomic_DNA"/>
</dbReference>
<keyword evidence="2" id="KW-1133">Transmembrane helix</keyword>
<evidence type="ECO:0000256" key="1">
    <source>
        <dbReference type="SAM" id="MobiDB-lite"/>
    </source>
</evidence>
<feature type="compositionally biased region" description="Pro residues" evidence="1">
    <location>
        <begin position="222"/>
        <end position="232"/>
    </location>
</feature>